<evidence type="ECO:0000256" key="1">
    <source>
        <dbReference type="ARBA" id="ARBA00006739"/>
    </source>
</evidence>
<reference evidence="5" key="1">
    <citation type="submission" date="2020-06" db="EMBL/GenBank/DDBJ databases">
        <title>Insight into the genomes of haloalkaliphilic bacilli from Kenyan soda lakes.</title>
        <authorList>
            <person name="Mwirichia R."/>
            <person name="Villamizar G.C."/>
            <person name="Poehlein A."/>
            <person name="Mugweru J."/>
            <person name="Kipnyargis A."/>
            <person name="Kiplimo D."/>
            <person name="Orwa P."/>
            <person name="Daniel R."/>
        </authorList>
    </citation>
    <scope>NUCLEOTIDE SEQUENCE</scope>
    <source>
        <strain evidence="5">B1096_S55</strain>
    </source>
</reference>
<keyword evidence="2" id="KW-0328">Glycosyltransferase</keyword>
<dbReference type="AlphaFoldDB" id="A0A9Q4FWR7"/>
<dbReference type="Gene3D" id="3.90.550.10">
    <property type="entry name" value="Spore Coat Polysaccharide Biosynthesis Protein SpsA, Chain A"/>
    <property type="match status" value="1"/>
</dbReference>
<evidence type="ECO:0000256" key="2">
    <source>
        <dbReference type="ARBA" id="ARBA00022676"/>
    </source>
</evidence>
<dbReference type="Pfam" id="PF00535">
    <property type="entry name" value="Glycos_transf_2"/>
    <property type="match status" value="1"/>
</dbReference>
<dbReference type="InterPro" id="IPR001173">
    <property type="entry name" value="Glyco_trans_2-like"/>
</dbReference>
<comment type="similarity">
    <text evidence="1">Belongs to the glycosyltransferase 2 family.</text>
</comment>
<keyword evidence="6" id="KW-1185">Reference proteome</keyword>
<dbReference type="PANTHER" id="PTHR22916">
    <property type="entry name" value="GLYCOSYLTRANSFERASE"/>
    <property type="match status" value="1"/>
</dbReference>
<evidence type="ECO:0000256" key="3">
    <source>
        <dbReference type="ARBA" id="ARBA00022679"/>
    </source>
</evidence>
<evidence type="ECO:0000313" key="5">
    <source>
        <dbReference type="EMBL" id="MCR6096285.1"/>
    </source>
</evidence>
<dbReference type="PANTHER" id="PTHR22916:SF51">
    <property type="entry name" value="GLYCOSYLTRANSFERASE EPSH-RELATED"/>
    <property type="match status" value="1"/>
</dbReference>
<name>A0A9Q4FWR7_SALAG</name>
<dbReference type="SUPFAM" id="SSF53448">
    <property type="entry name" value="Nucleotide-diphospho-sugar transferases"/>
    <property type="match status" value="1"/>
</dbReference>
<dbReference type="Proteomes" id="UP001057753">
    <property type="component" value="Unassembled WGS sequence"/>
</dbReference>
<accession>A0A9Q4FWR7</accession>
<feature type="domain" description="Glycosyltransferase 2-like" evidence="4">
    <location>
        <begin position="7"/>
        <end position="170"/>
    </location>
</feature>
<dbReference type="EMBL" id="JABXYM010000001">
    <property type="protein sequence ID" value="MCR6096285.1"/>
    <property type="molecule type" value="Genomic_DNA"/>
</dbReference>
<proteinExistence type="inferred from homology"/>
<dbReference type="GO" id="GO:0016757">
    <property type="term" value="F:glycosyltransferase activity"/>
    <property type="evidence" value="ECO:0007669"/>
    <property type="project" value="UniProtKB-KW"/>
</dbReference>
<organism evidence="5 6">
    <name type="scientific">Salipaludibacillus agaradhaerens</name>
    <name type="common">Bacillus agaradhaerens</name>
    <dbReference type="NCBI Taxonomy" id="76935"/>
    <lineage>
        <taxon>Bacteria</taxon>
        <taxon>Bacillati</taxon>
        <taxon>Bacillota</taxon>
        <taxon>Bacilli</taxon>
        <taxon>Bacillales</taxon>
        <taxon>Bacillaceae</taxon>
    </lineage>
</organism>
<dbReference type="CDD" id="cd00761">
    <property type="entry name" value="Glyco_tranf_GTA_type"/>
    <property type="match status" value="1"/>
</dbReference>
<dbReference type="RefSeq" id="WP_257820924.1">
    <property type="nucleotide sequence ID" value="NZ_JABXYM010000001.1"/>
</dbReference>
<comment type="caution">
    <text evidence="5">The sequence shown here is derived from an EMBL/GenBank/DDBJ whole genome shotgun (WGS) entry which is preliminary data.</text>
</comment>
<gene>
    <name evidence="5" type="ORF">HXA33_06955</name>
</gene>
<dbReference type="InterPro" id="IPR029044">
    <property type="entry name" value="Nucleotide-diphossugar_trans"/>
</dbReference>
<keyword evidence="3" id="KW-0808">Transferase</keyword>
<evidence type="ECO:0000259" key="4">
    <source>
        <dbReference type="Pfam" id="PF00535"/>
    </source>
</evidence>
<sequence length="328" mass="37849">MPKISLSVAVYNLEDYLPKCIESILNQTFGDFELLLINDGSTDGSGKICDAYAAKDKRVKVIHQQNVGLSQVRNVALEHSTGDYIGFVDGDDWIAPTMLETLYTLCHEHDAPISMCPYLSVDEQGQPLNRPPDSKRIEMMSNKDALKRTYENKLTGYVLWNKLFKRSLFEGVNFPAKRDFQDASVLYQLLHKAKKVIYIENPLYFYLIRASGITKSQLASFSMKRLDVVPNYNETYAFMKVHHPELCDMITANFFTSLRTMLVDIMKENKVREHREAISHICQNISAIKKRLSRNTYVDKKHIRIAKLLSRFPRLGIFLYSFKLKLRS</sequence>
<evidence type="ECO:0000313" key="6">
    <source>
        <dbReference type="Proteomes" id="UP001057753"/>
    </source>
</evidence>
<protein>
    <submittedName>
        <fullName evidence="5">Glycosyltransferase</fullName>
    </submittedName>
</protein>